<dbReference type="RefSeq" id="WP_073290263.1">
    <property type="nucleotide sequence ID" value="NZ_FRCP01000021.1"/>
</dbReference>
<evidence type="ECO:0000256" key="3">
    <source>
        <dbReference type="ARBA" id="ARBA00023163"/>
    </source>
</evidence>
<keyword evidence="3" id="KW-0804">Transcription</keyword>
<evidence type="ECO:0000259" key="5">
    <source>
        <dbReference type="PROSITE" id="PS51063"/>
    </source>
</evidence>
<proteinExistence type="predicted"/>
<dbReference type="GO" id="GO:0003700">
    <property type="term" value="F:DNA-binding transcription factor activity"/>
    <property type="evidence" value="ECO:0007669"/>
    <property type="project" value="TreeGrafter"/>
</dbReference>
<dbReference type="InterPro" id="IPR018490">
    <property type="entry name" value="cNMP-bd_dom_sf"/>
</dbReference>
<dbReference type="EMBL" id="FRCP01000021">
    <property type="protein sequence ID" value="SHM89834.1"/>
    <property type="molecule type" value="Genomic_DNA"/>
</dbReference>
<dbReference type="InterPro" id="IPR012318">
    <property type="entry name" value="HTH_CRP"/>
</dbReference>
<dbReference type="STRING" id="1120996.SAMN02746066_03791"/>
<evidence type="ECO:0000259" key="4">
    <source>
        <dbReference type="PROSITE" id="PS50042"/>
    </source>
</evidence>
<protein>
    <submittedName>
        <fullName evidence="6">cAMP-binding domain of CRP or a regulatory subunit of cAMP-dependent protein kinases</fullName>
    </submittedName>
</protein>
<dbReference type="Proteomes" id="UP000184038">
    <property type="component" value="Unassembled WGS sequence"/>
</dbReference>
<dbReference type="InterPro" id="IPR036390">
    <property type="entry name" value="WH_DNA-bd_sf"/>
</dbReference>
<evidence type="ECO:0000313" key="7">
    <source>
        <dbReference type="Proteomes" id="UP000184038"/>
    </source>
</evidence>
<organism evidence="6 7">
    <name type="scientific">Anaerosporobacter mobilis DSM 15930</name>
    <dbReference type="NCBI Taxonomy" id="1120996"/>
    <lineage>
        <taxon>Bacteria</taxon>
        <taxon>Bacillati</taxon>
        <taxon>Bacillota</taxon>
        <taxon>Clostridia</taxon>
        <taxon>Lachnospirales</taxon>
        <taxon>Lachnospiraceae</taxon>
        <taxon>Anaerosporobacter</taxon>
    </lineage>
</organism>
<dbReference type="OrthoDB" id="581021at2"/>
<reference evidence="6 7" key="1">
    <citation type="submission" date="2016-11" db="EMBL/GenBank/DDBJ databases">
        <authorList>
            <person name="Jaros S."/>
            <person name="Januszkiewicz K."/>
            <person name="Wedrychowicz H."/>
        </authorList>
    </citation>
    <scope>NUCLEOTIDE SEQUENCE [LARGE SCALE GENOMIC DNA]</scope>
    <source>
        <strain evidence="6 7">DSM 15930</strain>
    </source>
</reference>
<accession>A0A1M7MG13</accession>
<dbReference type="Pfam" id="PF00027">
    <property type="entry name" value="cNMP_binding"/>
    <property type="match status" value="1"/>
</dbReference>
<dbReference type="GO" id="GO:0016301">
    <property type="term" value="F:kinase activity"/>
    <property type="evidence" value="ECO:0007669"/>
    <property type="project" value="UniProtKB-KW"/>
</dbReference>
<keyword evidence="2" id="KW-0238">DNA-binding</keyword>
<dbReference type="PANTHER" id="PTHR24567:SF26">
    <property type="entry name" value="REGULATORY PROTEIN YEIL"/>
    <property type="match status" value="1"/>
</dbReference>
<keyword evidence="1" id="KW-0805">Transcription regulation</keyword>
<dbReference type="PANTHER" id="PTHR24567">
    <property type="entry name" value="CRP FAMILY TRANSCRIPTIONAL REGULATORY PROTEIN"/>
    <property type="match status" value="1"/>
</dbReference>
<keyword evidence="6" id="KW-0808">Transferase</keyword>
<dbReference type="GO" id="GO:0003677">
    <property type="term" value="F:DNA binding"/>
    <property type="evidence" value="ECO:0007669"/>
    <property type="project" value="UniProtKB-KW"/>
</dbReference>
<dbReference type="SUPFAM" id="SSF51206">
    <property type="entry name" value="cAMP-binding domain-like"/>
    <property type="match status" value="1"/>
</dbReference>
<feature type="domain" description="Cyclic nucleotide-binding" evidence="4">
    <location>
        <begin position="34"/>
        <end position="135"/>
    </location>
</feature>
<feature type="domain" description="HTH crp-type" evidence="5">
    <location>
        <begin position="149"/>
        <end position="215"/>
    </location>
</feature>
<dbReference type="PROSITE" id="PS51063">
    <property type="entry name" value="HTH_CRP_2"/>
    <property type="match status" value="1"/>
</dbReference>
<keyword evidence="6" id="KW-0418">Kinase</keyword>
<gene>
    <name evidence="6" type="ORF">SAMN02746066_03791</name>
</gene>
<dbReference type="GO" id="GO:0005829">
    <property type="term" value="C:cytosol"/>
    <property type="evidence" value="ECO:0007669"/>
    <property type="project" value="TreeGrafter"/>
</dbReference>
<keyword evidence="7" id="KW-1185">Reference proteome</keyword>
<dbReference type="InterPro" id="IPR036388">
    <property type="entry name" value="WH-like_DNA-bd_sf"/>
</dbReference>
<evidence type="ECO:0000256" key="1">
    <source>
        <dbReference type="ARBA" id="ARBA00023015"/>
    </source>
</evidence>
<sequence>MRKIVDNSLLEHYIKKHNIDQIFDEDMLKYAQLYFFEKGEYILEAANKLEYYYLLVGGKIKIYYILENGKYSNLKFYNDFVTIGDMELLKDDPIICNIDAVEDTYMIVLSSDILRKKYFDNPKFLRHLVDSLSVKLSATINNSSYNFVYPLINRLASYLVEHTTDEEYIILTSSYLEIAEFLGTTYRHLNRTFKEMEAKSIIKCEDKRINILDNKRLRELSKNLFINPL</sequence>
<dbReference type="PROSITE" id="PS50042">
    <property type="entry name" value="CNMP_BINDING_3"/>
    <property type="match status" value="1"/>
</dbReference>
<evidence type="ECO:0000256" key="2">
    <source>
        <dbReference type="ARBA" id="ARBA00023125"/>
    </source>
</evidence>
<dbReference type="Gene3D" id="1.10.10.10">
    <property type="entry name" value="Winged helix-like DNA-binding domain superfamily/Winged helix DNA-binding domain"/>
    <property type="match status" value="1"/>
</dbReference>
<dbReference type="SUPFAM" id="SSF46785">
    <property type="entry name" value="Winged helix' DNA-binding domain"/>
    <property type="match status" value="1"/>
</dbReference>
<dbReference type="InterPro" id="IPR050397">
    <property type="entry name" value="Env_Response_Regulators"/>
</dbReference>
<name>A0A1M7MG13_9FIRM</name>
<dbReference type="Gene3D" id="2.60.120.10">
    <property type="entry name" value="Jelly Rolls"/>
    <property type="match status" value="1"/>
</dbReference>
<dbReference type="InterPro" id="IPR000595">
    <property type="entry name" value="cNMP-bd_dom"/>
</dbReference>
<dbReference type="Pfam" id="PF13545">
    <property type="entry name" value="HTH_Crp_2"/>
    <property type="match status" value="1"/>
</dbReference>
<dbReference type="CDD" id="cd00038">
    <property type="entry name" value="CAP_ED"/>
    <property type="match status" value="1"/>
</dbReference>
<dbReference type="AlphaFoldDB" id="A0A1M7MG13"/>
<evidence type="ECO:0000313" key="6">
    <source>
        <dbReference type="EMBL" id="SHM89834.1"/>
    </source>
</evidence>
<dbReference type="InterPro" id="IPR014710">
    <property type="entry name" value="RmlC-like_jellyroll"/>
</dbReference>